<dbReference type="EMBL" id="RQGD01000025">
    <property type="protein sequence ID" value="TGL59118.1"/>
    <property type="molecule type" value="Genomic_DNA"/>
</dbReference>
<keyword evidence="2" id="KW-1185">Reference proteome</keyword>
<reference evidence="1" key="1">
    <citation type="journal article" date="2019" name="PLoS Negl. Trop. Dis.">
        <title>Revisiting the worldwide diversity of Leptospira species in the environment.</title>
        <authorList>
            <person name="Vincent A.T."/>
            <person name="Schiettekatte O."/>
            <person name="Bourhy P."/>
            <person name="Veyrier F.J."/>
            <person name="Picardeau M."/>
        </authorList>
    </citation>
    <scope>NUCLEOTIDE SEQUENCE [LARGE SCALE GENOMIC DNA]</scope>
    <source>
        <strain evidence="1">201702476</strain>
    </source>
</reference>
<evidence type="ECO:0000313" key="1">
    <source>
        <dbReference type="EMBL" id="TGL59118.1"/>
    </source>
</evidence>
<dbReference type="OrthoDB" id="337266at2"/>
<comment type="caution">
    <text evidence="1">The sequence shown here is derived from an EMBL/GenBank/DDBJ whole genome shotgun (WGS) entry which is preliminary data.</text>
</comment>
<proteinExistence type="predicted"/>
<dbReference type="Proteomes" id="UP000297693">
    <property type="component" value="Unassembled WGS sequence"/>
</dbReference>
<dbReference type="RefSeq" id="WP_135623642.1">
    <property type="nucleotide sequence ID" value="NZ_RQGD01000025.1"/>
</dbReference>
<organism evidence="1 2">
    <name type="scientific">Leptospira ognonensis</name>
    <dbReference type="NCBI Taxonomy" id="2484945"/>
    <lineage>
        <taxon>Bacteria</taxon>
        <taxon>Pseudomonadati</taxon>
        <taxon>Spirochaetota</taxon>
        <taxon>Spirochaetia</taxon>
        <taxon>Leptospirales</taxon>
        <taxon>Leptospiraceae</taxon>
        <taxon>Leptospira</taxon>
    </lineage>
</organism>
<gene>
    <name evidence="1" type="ORF">EHQ58_09380</name>
</gene>
<sequence length="361" mass="42267">MNKRFLYLIFTLIFLLVVFFFQEEKLENQSELNFWKENWKSIHFQPPKKEWCGVGEPAFISTEIEMRLYDRGWKKAPIFSISSIDEMTKEIVTYEGNYNIKNTFSDLSVLKTKFIDTAKEEEFSKYCLLDDAPKFILSLDSPLVSETKSNKTLYFGKKVESDSARILARESMQLISPYAYLLEKFRGSLVGLRERQFFTYNGGYIKRIELTGQGLRIIAENFAKKNQYESYVNQWSRPTGERIVLPPDIGNDWEIKLKALRADLYPDDVEGPGFSEVKKWKGATPEFTVSVAHSDSQEWKLSIYPRVEWKGKTYRPVLREISPYLSESMSFVNEESFQNFLQSALRVKSASRYERPNQKIQ</sequence>
<name>A0A4R9K488_9LEPT</name>
<accession>A0A4R9K488</accession>
<evidence type="ECO:0000313" key="2">
    <source>
        <dbReference type="Proteomes" id="UP000297693"/>
    </source>
</evidence>
<protein>
    <recommendedName>
        <fullName evidence="3">DUF4340 domain-containing protein</fullName>
    </recommendedName>
</protein>
<evidence type="ECO:0008006" key="3">
    <source>
        <dbReference type="Google" id="ProtNLM"/>
    </source>
</evidence>
<dbReference type="AlphaFoldDB" id="A0A4R9K488"/>